<evidence type="ECO:0000256" key="7">
    <source>
        <dbReference type="ARBA" id="ARBA00022679"/>
    </source>
</evidence>
<name>A0A7C3G598_9PROT</name>
<accession>A0A7C3G598</accession>
<keyword evidence="7 9" id="KW-0808">Transferase</keyword>
<dbReference type="NCBIfam" id="TIGR01697">
    <property type="entry name" value="PNPH-PUNA-XAPA"/>
    <property type="match status" value="1"/>
</dbReference>
<evidence type="ECO:0000256" key="8">
    <source>
        <dbReference type="ARBA" id="ARBA00031036"/>
    </source>
</evidence>
<evidence type="ECO:0000313" key="11">
    <source>
        <dbReference type="EMBL" id="HFB54953.1"/>
    </source>
</evidence>
<dbReference type="NCBIfam" id="NF006054">
    <property type="entry name" value="PRK08202.1"/>
    <property type="match status" value="1"/>
</dbReference>
<dbReference type="UniPathway" id="UPA00606"/>
<dbReference type="GO" id="GO:0004731">
    <property type="term" value="F:purine-nucleoside phosphorylase activity"/>
    <property type="evidence" value="ECO:0007669"/>
    <property type="project" value="UniProtKB-EC"/>
</dbReference>
<dbReference type="GO" id="GO:0009116">
    <property type="term" value="P:nucleoside metabolic process"/>
    <property type="evidence" value="ECO:0007669"/>
    <property type="project" value="InterPro"/>
</dbReference>
<evidence type="ECO:0000256" key="6">
    <source>
        <dbReference type="ARBA" id="ARBA00022676"/>
    </source>
</evidence>
<protein>
    <recommendedName>
        <fullName evidence="5 9">Purine nucleoside phosphorylase</fullName>
        <ecNumber evidence="4 9">2.4.2.1</ecNumber>
    </recommendedName>
    <alternativeName>
        <fullName evidence="8 9">Inosine-guanosine phosphorylase</fullName>
    </alternativeName>
</protein>
<evidence type="ECO:0000256" key="5">
    <source>
        <dbReference type="ARBA" id="ARBA00013834"/>
    </source>
</evidence>
<dbReference type="InterPro" id="IPR011268">
    <property type="entry name" value="Purine_phosphorylase"/>
</dbReference>
<dbReference type="PANTHER" id="PTHR11904:SF9">
    <property type="entry name" value="PURINE NUCLEOSIDE PHOSPHORYLASE-RELATED"/>
    <property type="match status" value="1"/>
</dbReference>
<dbReference type="AlphaFoldDB" id="A0A7C3G598"/>
<dbReference type="EMBL" id="DRMN01000227">
    <property type="protein sequence ID" value="HFB54953.1"/>
    <property type="molecule type" value="Genomic_DNA"/>
</dbReference>
<comment type="pathway">
    <text evidence="1 9">Purine metabolism; purine nucleoside salvage.</text>
</comment>
<keyword evidence="6 9" id="KW-0328">Glycosyltransferase</keyword>
<dbReference type="Gene3D" id="3.40.50.1580">
    <property type="entry name" value="Nucleoside phosphorylase domain"/>
    <property type="match status" value="1"/>
</dbReference>
<evidence type="ECO:0000256" key="2">
    <source>
        <dbReference type="ARBA" id="ARBA00006751"/>
    </source>
</evidence>
<comment type="caution">
    <text evidence="11">The sequence shown here is derived from an EMBL/GenBank/DDBJ whole genome shotgun (WGS) entry which is preliminary data.</text>
</comment>
<dbReference type="InterPro" id="IPR000845">
    <property type="entry name" value="Nucleoside_phosphorylase_d"/>
</dbReference>
<proteinExistence type="inferred from homology"/>
<dbReference type="InterPro" id="IPR011269">
    <property type="entry name" value="PUNP"/>
</dbReference>
<dbReference type="EC" id="2.4.2.1" evidence="4 9"/>
<organism evidence="11">
    <name type="scientific">Hellea balneolensis</name>
    <dbReference type="NCBI Taxonomy" id="287478"/>
    <lineage>
        <taxon>Bacteria</taxon>
        <taxon>Pseudomonadati</taxon>
        <taxon>Pseudomonadota</taxon>
        <taxon>Alphaproteobacteria</taxon>
        <taxon>Maricaulales</taxon>
        <taxon>Robiginitomaculaceae</taxon>
        <taxon>Hellea</taxon>
    </lineage>
</organism>
<evidence type="ECO:0000256" key="4">
    <source>
        <dbReference type="ARBA" id="ARBA00011886"/>
    </source>
</evidence>
<dbReference type="Pfam" id="PF01048">
    <property type="entry name" value="PNP_UDP_1"/>
    <property type="match status" value="1"/>
</dbReference>
<feature type="domain" description="Nucleoside phosphorylase" evidence="10">
    <location>
        <begin position="22"/>
        <end position="264"/>
    </location>
</feature>
<dbReference type="SUPFAM" id="SSF53167">
    <property type="entry name" value="Purine and uridine phosphorylases"/>
    <property type="match status" value="1"/>
</dbReference>
<dbReference type="NCBIfam" id="TIGR01698">
    <property type="entry name" value="PUNP"/>
    <property type="match status" value="1"/>
</dbReference>
<dbReference type="PANTHER" id="PTHR11904">
    <property type="entry name" value="METHYLTHIOADENOSINE/PURINE NUCLEOSIDE PHOSPHORYLASE"/>
    <property type="match status" value="1"/>
</dbReference>
<comment type="similarity">
    <text evidence="2 9">Belongs to the PNP/MTAP phosphorylase family.</text>
</comment>
<evidence type="ECO:0000256" key="3">
    <source>
        <dbReference type="ARBA" id="ARBA00011233"/>
    </source>
</evidence>
<dbReference type="Proteomes" id="UP000886042">
    <property type="component" value="Unassembled WGS sequence"/>
</dbReference>
<evidence type="ECO:0000256" key="1">
    <source>
        <dbReference type="ARBA" id="ARBA00005058"/>
    </source>
</evidence>
<sequence>MTDATKLADYIQNRTGGKKVEMGLVLGSGLSGLVDLIEDATIIPYEDLMGFPHAGVSGHSPNLVIGTLEGVHVAVFGGRAHYYENGKPDTMRVPLETLKALGASTVCLTNSSGSLVEAMGPGAQMLITDHINISGNNPLIGEQGDARFVDMVDAYDPKLCAIARAGAQQAGLTLHEGVYAWFSGPNFETPAEVRMAGILGADAVGMSTVPEVILARFLELRVVGFSNVTNMGAGMSATAITHAQTKEVAARAAQDFQALIRGFLQQYGS</sequence>
<evidence type="ECO:0000256" key="9">
    <source>
        <dbReference type="PIRNR" id="PIRNR000477"/>
    </source>
</evidence>
<comment type="function">
    <text evidence="9">The purine nucleoside phosphorylases catalyze the phosphorolytic breakdown of the N-glycosidic bond in the beta-(deoxy)ribonucleoside molecules, with the formation of the corresponding free purine bases and pentose-1-phosphate.</text>
</comment>
<dbReference type="CDD" id="cd09009">
    <property type="entry name" value="PNP-EcPNPII_like"/>
    <property type="match status" value="1"/>
</dbReference>
<gene>
    <name evidence="11" type="ORF">ENJ46_03430</name>
</gene>
<evidence type="ECO:0000259" key="10">
    <source>
        <dbReference type="Pfam" id="PF01048"/>
    </source>
</evidence>
<comment type="subunit">
    <text evidence="3">Homotrimer.</text>
</comment>
<dbReference type="PIRSF" id="PIRSF000477">
    <property type="entry name" value="PurNPase"/>
    <property type="match status" value="1"/>
</dbReference>
<reference evidence="11" key="1">
    <citation type="journal article" date="2020" name="mSystems">
        <title>Genome- and Community-Level Interaction Insights into Carbon Utilization and Element Cycling Functions of Hydrothermarchaeota in Hydrothermal Sediment.</title>
        <authorList>
            <person name="Zhou Z."/>
            <person name="Liu Y."/>
            <person name="Xu W."/>
            <person name="Pan J."/>
            <person name="Luo Z.H."/>
            <person name="Li M."/>
        </authorList>
    </citation>
    <scope>NUCLEOTIDE SEQUENCE [LARGE SCALE GENOMIC DNA]</scope>
    <source>
        <strain evidence="11">HyVt-489</strain>
    </source>
</reference>
<dbReference type="GO" id="GO:0005737">
    <property type="term" value="C:cytoplasm"/>
    <property type="evidence" value="ECO:0007669"/>
    <property type="project" value="TreeGrafter"/>
</dbReference>
<dbReference type="InterPro" id="IPR035994">
    <property type="entry name" value="Nucleoside_phosphorylase_sf"/>
</dbReference>